<feature type="region of interest" description="Disordered" evidence="4">
    <location>
        <begin position="753"/>
        <end position="780"/>
    </location>
</feature>
<evidence type="ECO:0000256" key="4">
    <source>
        <dbReference type="SAM" id="MobiDB-lite"/>
    </source>
</evidence>
<sequence length="1246" mass="137883">MIPRKSRHSLSAIPETAEVDSSVSGSTSSSTTIAAGLGIRPSPGQGLPKSPHTPRNPSPSQGRIHEGPESPLVPIQPGDEHLSSVLAAKQALGVSRPEVRHLRDRFEQHLGNVRCTVVSLNETREVLGFSTKLQYFFPSRNEDPDQIDPMSEVGSGSPRSSVFTAPRSNLDSASLSAVGVNLTMCGASNPSTIKKGDAFQRLKAEGQANSSVDSCASFDSTGLDYSFPYRPENFDENMFFSTIGQCLQFSSQDTYRLWLSLGDLSQTYGIDPPGGFAIVLQKVEELLLKEPEKADFIYFLVEKSVPATVPEQVQEEQAPAEEQTAALETLEPQCEIWNDTSTLFTAASLAPPGSPPVSPKSSHGTSRTRSQYCPSIDDARSLVSYLSRTSKHTSRIPVRVDTRKAMVPVSNSHGLSRMVKDLIIPFSTRLSRSGTFLSRLPRWMGWVKGARQPPRPQSSGRKVAPSAEDKRQPSQKLPPRAAARAKIKKPKPASARPGTATMTSFPPLKADKHGNSTGLAALKATCKVVDGPGDFTGDLESLIPPFAQPSENQWQECCSLLLLDPNRHKNPLVRSIDLPQTRLSITPRQLWAAFQMLTSRLDRDICGGILADAPGTGKSHVILTVVVLRALIAYNRAEVEREWEAREHWKKLGRPSAPYWVHSPRHSQGPCKCQNLADMECYANAKGVTRQIAPFLPRGVSLLMVPSPTLSDWAELLTRAKLKDRYFEPYKYYPNTTGALKPPEDIHKRFKITSKARQDAPPKTQRPVRPGDPDSVFQFDEDPRRQPERYIFLTSHGADAFVTRFQTEFRIPPSSGARGKVRKDSVYSCPVGLQFVDEFHQVPRDGHPVVLARKHKALMDGDFHFWAVTGTPMPHGFGDVAPVVDILARESWKATSHRQHFTSLEQIDTLEKLHQTAIALTATDGQVHALKREAVAFFFGRMVVRHTKLSKFFGAPICAEPETRVGYMTLRTPPKFLGDVRAMARLILGSGRDPQDLAALLQSPTMYTKLCTLQTLAAFPGAARLVAPGIVSLRTDQIRRQIRHSTKRQIDDVALFDECLDKIMEGSPVVPAILVLIDHMRADRQQRPKEDASGCKRDQRDDLSLKKMLITTPRLAEAVFLYKALRKVEPSLRVGILHPEQKQVDRKAVLADFNSLRPRNCTEILITSFDSGGTGLNLQIANYQVITGPLGSKADEVQCFGRTDRQGQQLKVHQYMFLTDDNPAAQLIVAKQAGRQVDPGIFNWEF</sequence>
<accession>A0A507AU42</accession>
<keyword evidence="2" id="KW-0378">Hydrolase</keyword>
<feature type="region of interest" description="Disordered" evidence="4">
    <location>
        <begin position="140"/>
        <end position="164"/>
    </location>
</feature>
<keyword evidence="1" id="KW-0547">Nucleotide-binding</keyword>
<feature type="region of interest" description="Disordered" evidence="4">
    <location>
        <begin position="1"/>
        <end position="78"/>
    </location>
</feature>
<keyword evidence="7" id="KW-1185">Reference proteome</keyword>
<evidence type="ECO:0000256" key="1">
    <source>
        <dbReference type="ARBA" id="ARBA00022741"/>
    </source>
</evidence>
<evidence type="ECO:0000313" key="6">
    <source>
        <dbReference type="EMBL" id="TPX07720.1"/>
    </source>
</evidence>
<feature type="compositionally biased region" description="Low complexity" evidence="4">
    <location>
        <begin position="21"/>
        <end position="32"/>
    </location>
</feature>
<feature type="domain" description="Helicase C-terminal" evidence="5">
    <location>
        <begin position="1099"/>
        <end position="1246"/>
    </location>
</feature>
<dbReference type="Gene3D" id="3.40.50.300">
    <property type="entry name" value="P-loop containing nucleotide triphosphate hydrolases"/>
    <property type="match status" value="1"/>
</dbReference>
<feature type="region of interest" description="Disordered" evidence="4">
    <location>
        <begin position="448"/>
        <end position="509"/>
    </location>
</feature>
<organism evidence="6 7">
    <name type="scientific">Thyridium curvatum</name>
    <dbReference type="NCBI Taxonomy" id="1093900"/>
    <lineage>
        <taxon>Eukaryota</taxon>
        <taxon>Fungi</taxon>
        <taxon>Dikarya</taxon>
        <taxon>Ascomycota</taxon>
        <taxon>Pezizomycotina</taxon>
        <taxon>Sordariomycetes</taxon>
        <taxon>Sordariomycetidae</taxon>
        <taxon>Thyridiales</taxon>
        <taxon>Thyridiaceae</taxon>
        <taxon>Thyridium</taxon>
    </lineage>
</organism>
<name>A0A507AU42_9PEZI</name>
<evidence type="ECO:0000256" key="3">
    <source>
        <dbReference type="ARBA" id="ARBA00022840"/>
    </source>
</evidence>
<dbReference type="GO" id="GO:0016787">
    <property type="term" value="F:hydrolase activity"/>
    <property type="evidence" value="ECO:0007669"/>
    <property type="project" value="UniProtKB-KW"/>
</dbReference>
<comment type="caution">
    <text evidence="6">The sequence shown here is derived from an EMBL/GenBank/DDBJ whole genome shotgun (WGS) entry which is preliminary data.</text>
</comment>
<dbReference type="SUPFAM" id="SSF52540">
    <property type="entry name" value="P-loop containing nucleoside triphosphate hydrolases"/>
    <property type="match status" value="2"/>
</dbReference>
<evidence type="ECO:0000256" key="2">
    <source>
        <dbReference type="ARBA" id="ARBA00022801"/>
    </source>
</evidence>
<dbReference type="GO" id="GO:0006281">
    <property type="term" value="P:DNA repair"/>
    <property type="evidence" value="ECO:0007669"/>
    <property type="project" value="TreeGrafter"/>
</dbReference>
<dbReference type="GeneID" id="41978063"/>
<dbReference type="InterPro" id="IPR001650">
    <property type="entry name" value="Helicase_C-like"/>
</dbReference>
<dbReference type="GO" id="GO:0008094">
    <property type="term" value="F:ATP-dependent activity, acting on DNA"/>
    <property type="evidence" value="ECO:0007669"/>
    <property type="project" value="TreeGrafter"/>
</dbReference>
<dbReference type="InterPro" id="IPR050628">
    <property type="entry name" value="SNF2_RAD54_helicase_TF"/>
</dbReference>
<feature type="region of interest" description="Disordered" evidence="4">
    <location>
        <begin position="348"/>
        <end position="372"/>
    </location>
</feature>
<evidence type="ECO:0000259" key="5">
    <source>
        <dbReference type="PROSITE" id="PS51194"/>
    </source>
</evidence>
<feature type="compositionally biased region" description="Polar residues" evidence="4">
    <location>
        <begin position="363"/>
        <end position="372"/>
    </location>
</feature>
<dbReference type="PANTHER" id="PTHR45626">
    <property type="entry name" value="TRANSCRIPTION TERMINATION FACTOR 2-RELATED"/>
    <property type="match status" value="1"/>
</dbReference>
<dbReference type="PROSITE" id="PS51194">
    <property type="entry name" value="HELICASE_CTER"/>
    <property type="match status" value="1"/>
</dbReference>
<reference evidence="6 7" key="1">
    <citation type="submission" date="2019-06" db="EMBL/GenBank/DDBJ databases">
        <title>Draft genome sequence of the filamentous fungus Phialemoniopsis curvata isolated from diesel fuel.</title>
        <authorList>
            <person name="Varaljay V.A."/>
            <person name="Lyon W.J."/>
            <person name="Crouch A.L."/>
            <person name="Drake C.E."/>
            <person name="Hollomon J.M."/>
            <person name="Nadeau L.J."/>
            <person name="Nunn H.S."/>
            <person name="Stevenson B.S."/>
            <person name="Bojanowski C.L."/>
            <person name="Crookes-Goodson W.J."/>
        </authorList>
    </citation>
    <scope>NUCLEOTIDE SEQUENCE [LARGE SCALE GENOMIC DNA]</scope>
    <source>
        <strain evidence="6 7">D216</strain>
    </source>
</reference>
<dbReference type="Pfam" id="PF00271">
    <property type="entry name" value="Helicase_C"/>
    <property type="match status" value="1"/>
</dbReference>
<dbReference type="OrthoDB" id="4161342at2759"/>
<dbReference type="EMBL" id="SKBQ01000087">
    <property type="protein sequence ID" value="TPX07720.1"/>
    <property type="molecule type" value="Genomic_DNA"/>
</dbReference>
<dbReference type="AlphaFoldDB" id="A0A507AU42"/>
<dbReference type="InParanoid" id="A0A507AU42"/>
<gene>
    <name evidence="6" type="ORF">E0L32_010616</name>
</gene>
<proteinExistence type="predicted"/>
<protein>
    <recommendedName>
        <fullName evidence="5">Helicase C-terminal domain-containing protein</fullName>
    </recommendedName>
</protein>
<keyword evidence="3" id="KW-0067">ATP-binding</keyword>
<dbReference type="RefSeq" id="XP_030989431.1">
    <property type="nucleotide sequence ID" value="XM_031133254.1"/>
</dbReference>
<dbReference type="GO" id="GO:0005524">
    <property type="term" value="F:ATP binding"/>
    <property type="evidence" value="ECO:0007669"/>
    <property type="project" value="UniProtKB-KW"/>
</dbReference>
<dbReference type="STRING" id="1093900.A0A507AU42"/>
<evidence type="ECO:0000313" key="7">
    <source>
        <dbReference type="Proteomes" id="UP000319257"/>
    </source>
</evidence>
<dbReference type="GO" id="GO:0005634">
    <property type="term" value="C:nucleus"/>
    <property type="evidence" value="ECO:0007669"/>
    <property type="project" value="TreeGrafter"/>
</dbReference>
<dbReference type="PANTHER" id="PTHR45626:SF22">
    <property type="entry name" value="DNA REPAIR PROTEIN RAD5"/>
    <property type="match status" value="1"/>
</dbReference>
<dbReference type="InterPro" id="IPR027417">
    <property type="entry name" value="P-loop_NTPase"/>
</dbReference>
<dbReference type="Proteomes" id="UP000319257">
    <property type="component" value="Unassembled WGS sequence"/>
</dbReference>
<dbReference type="SMART" id="SM00490">
    <property type="entry name" value="HELICc"/>
    <property type="match status" value="1"/>
</dbReference>